<proteinExistence type="predicted"/>
<protein>
    <submittedName>
        <fullName evidence="3">Glycosyltransferase</fullName>
        <ecNumber evidence="3">2.4.-.-</ecNumber>
    </submittedName>
</protein>
<dbReference type="EC" id="2.4.-.-" evidence="3"/>
<dbReference type="PANTHER" id="PTHR12526">
    <property type="entry name" value="GLYCOSYLTRANSFERASE"/>
    <property type="match status" value="1"/>
</dbReference>
<evidence type="ECO:0000259" key="2">
    <source>
        <dbReference type="Pfam" id="PF13439"/>
    </source>
</evidence>
<accession>A0ABT8KQZ2</accession>
<comment type="caution">
    <text evidence="3">The sequence shown here is derived from an EMBL/GenBank/DDBJ whole genome shotgun (WGS) entry which is preliminary data.</text>
</comment>
<dbReference type="Pfam" id="PF00534">
    <property type="entry name" value="Glycos_transf_1"/>
    <property type="match status" value="1"/>
</dbReference>
<keyword evidence="3" id="KW-0808">Transferase</keyword>
<sequence length="364" mass="41214">MIKVVMVIDTLTGGGKERRLVELLKGLSTSNETITYALIILSDIVSYKEVYELPGEVHTIQRNSSRDLSVFKKLYKICRVFDPDIIQAWESMAAMYSMPVSKFLGAKFINSSISHAPEYIKPFSKMWMRARFTFPFSSAIIANSKAGLDSYKAPYYKSYCFYNGFDYNRISELKDVQEVRNTLKITTKYVVGMVAEFSGKKDYATYIKAAQLILKNRNDVSFICVGKGATLEKMKALVKDENQERIIFVNWTDDVESVINSFDIGVLATYTEGVSNAIMEYMVMGLPVVATDGGGTKEILLDQKTGYLVERSNISDLADKIESLLSNEQLAHEMGKAGKERIRQEFNLEKMTESYIELYKKLSS</sequence>
<dbReference type="Proteomes" id="UP001172082">
    <property type="component" value="Unassembled WGS sequence"/>
</dbReference>
<dbReference type="SUPFAM" id="SSF53756">
    <property type="entry name" value="UDP-Glycosyltransferase/glycogen phosphorylase"/>
    <property type="match status" value="1"/>
</dbReference>
<keyword evidence="4" id="KW-1185">Reference proteome</keyword>
<organism evidence="3 4">
    <name type="scientific">Splendidivirga corallicola</name>
    <dbReference type="NCBI Taxonomy" id="3051826"/>
    <lineage>
        <taxon>Bacteria</taxon>
        <taxon>Pseudomonadati</taxon>
        <taxon>Bacteroidota</taxon>
        <taxon>Cytophagia</taxon>
        <taxon>Cytophagales</taxon>
        <taxon>Splendidivirgaceae</taxon>
        <taxon>Splendidivirga</taxon>
    </lineage>
</organism>
<dbReference type="PANTHER" id="PTHR12526:SF630">
    <property type="entry name" value="GLYCOSYLTRANSFERASE"/>
    <property type="match status" value="1"/>
</dbReference>
<evidence type="ECO:0000313" key="4">
    <source>
        <dbReference type="Proteomes" id="UP001172082"/>
    </source>
</evidence>
<evidence type="ECO:0000259" key="1">
    <source>
        <dbReference type="Pfam" id="PF00534"/>
    </source>
</evidence>
<dbReference type="EMBL" id="JAUJEA010000006">
    <property type="protein sequence ID" value="MDN5203141.1"/>
    <property type="molecule type" value="Genomic_DNA"/>
</dbReference>
<dbReference type="InterPro" id="IPR028098">
    <property type="entry name" value="Glyco_trans_4-like_N"/>
</dbReference>
<feature type="domain" description="Glycosyltransferase subfamily 4-like N-terminal" evidence="2">
    <location>
        <begin position="14"/>
        <end position="167"/>
    </location>
</feature>
<evidence type="ECO:0000313" key="3">
    <source>
        <dbReference type="EMBL" id="MDN5203141.1"/>
    </source>
</evidence>
<dbReference type="RefSeq" id="WP_346753163.1">
    <property type="nucleotide sequence ID" value="NZ_JAUJEA010000006.1"/>
</dbReference>
<dbReference type="Gene3D" id="3.40.50.2000">
    <property type="entry name" value="Glycogen Phosphorylase B"/>
    <property type="match status" value="2"/>
</dbReference>
<dbReference type="InterPro" id="IPR001296">
    <property type="entry name" value="Glyco_trans_1"/>
</dbReference>
<gene>
    <name evidence="3" type="ORF">QQ008_17255</name>
</gene>
<name>A0ABT8KQZ2_9BACT</name>
<dbReference type="Pfam" id="PF13439">
    <property type="entry name" value="Glyco_transf_4"/>
    <property type="match status" value="1"/>
</dbReference>
<feature type="domain" description="Glycosyl transferase family 1" evidence="1">
    <location>
        <begin position="180"/>
        <end position="341"/>
    </location>
</feature>
<keyword evidence="3" id="KW-0328">Glycosyltransferase</keyword>
<dbReference type="GO" id="GO:0016757">
    <property type="term" value="F:glycosyltransferase activity"/>
    <property type="evidence" value="ECO:0007669"/>
    <property type="project" value="UniProtKB-KW"/>
</dbReference>
<reference evidence="3" key="1">
    <citation type="submission" date="2023-06" db="EMBL/GenBank/DDBJ databases">
        <title>Genomic of Parafulvivirga corallium.</title>
        <authorList>
            <person name="Wang G."/>
        </authorList>
    </citation>
    <scope>NUCLEOTIDE SEQUENCE</scope>
    <source>
        <strain evidence="3">BMA10</strain>
    </source>
</reference>